<sequence length="130" mass="15480">MIKKKSKTRLLGYQLVKWILFIPSLIGLLVYSLGILFEVLNIKATKVEHTKEDVKNARRWFIYLSLPFFDEDYFLSMWHKLAHEELKMMVEVYGNRPFNKWLKIYFPFSAKYGALDAYNLKTGNSLMFVE</sequence>
<organism evidence="2 3">
    <name type="scientific">Flagellimonas aequoris</name>
    <dbReference type="NCBI Taxonomy" id="2306997"/>
    <lineage>
        <taxon>Bacteria</taxon>
        <taxon>Pseudomonadati</taxon>
        <taxon>Bacteroidota</taxon>
        <taxon>Flavobacteriia</taxon>
        <taxon>Flavobacteriales</taxon>
        <taxon>Flavobacteriaceae</taxon>
        <taxon>Flagellimonas</taxon>
    </lineage>
</organism>
<keyword evidence="3" id="KW-1185">Reference proteome</keyword>
<keyword evidence="1" id="KW-0472">Membrane</keyword>
<gene>
    <name evidence="2" type="ORF">FQ019_15910</name>
</gene>
<keyword evidence="1" id="KW-1133">Transmembrane helix</keyword>
<reference evidence="2 3" key="1">
    <citation type="submission" date="2019-07" db="EMBL/GenBank/DDBJ databases">
        <title>Draft genome of two Muricauda strains isolated from deep sea.</title>
        <authorList>
            <person name="Sun C."/>
        </authorList>
    </citation>
    <scope>NUCLEOTIDE SEQUENCE [LARGE SCALE GENOMIC DNA]</scope>
    <source>
        <strain evidence="2 3">NH166</strain>
    </source>
</reference>
<dbReference type="RefSeq" id="WP_147378598.1">
    <property type="nucleotide sequence ID" value="NZ_QXFJ01000030.1"/>
</dbReference>
<protein>
    <submittedName>
        <fullName evidence="2">Uncharacterized protein</fullName>
    </submittedName>
</protein>
<proteinExistence type="predicted"/>
<evidence type="ECO:0000313" key="2">
    <source>
        <dbReference type="EMBL" id="TXK00407.1"/>
    </source>
</evidence>
<dbReference type="EMBL" id="VNWL01000029">
    <property type="protein sequence ID" value="TXK00407.1"/>
    <property type="molecule type" value="Genomic_DNA"/>
</dbReference>
<accession>A0ABY3KPV5</accession>
<name>A0ABY3KPV5_9FLAO</name>
<feature type="transmembrane region" description="Helical" evidence="1">
    <location>
        <begin position="20"/>
        <end position="40"/>
    </location>
</feature>
<keyword evidence="1" id="KW-0812">Transmembrane</keyword>
<comment type="caution">
    <text evidence="2">The sequence shown here is derived from an EMBL/GenBank/DDBJ whole genome shotgun (WGS) entry which is preliminary data.</text>
</comment>
<evidence type="ECO:0000313" key="3">
    <source>
        <dbReference type="Proteomes" id="UP000321528"/>
    </source>
</evidence>
<dbReference type="Proteomes" id="UP000321528">
    <property type="component" value="Unassembled WGS sequence"/>
</dbReference>
<evidence type="ECO:0000256" key="1">
    <source>
        <dbReference type="SAM" id="Phobius"/>
    </source>
</evidence>